<keyword evidence="2" id="KW-0456">Lyase</keyword>
<evidence type="ECO:0000256" key="2">
    <source>
        <dbReference type="ARBA" id="ARBA00023239"/>
    </source>
</evidence>
<dbReference type="InterPro" id="IPR008929">
    <property type="entry name" value="Chondroitin_lyas"/>
</dbReference>
<dbReference type="GO" id="GO:0042597">
    <property type="term" value="C:periplasmic space"/>
    <property type="evidence" value="ECO:0007669"/>
    <property type="project" value="InterPro"/>
</dbReference>
<keyword evidence="1 3" id="KW-0732">Signal</keyword>
<keyword evidence="6" id="KW-1185">Reference proteome</keyword>
<evidence type="ECO:0000259" key="4">
    <source>
        <dbReference type="Pfam" id="PF05426"/>
    </source>
</evidence>
<comment type="caution">
    <text evidence="5">The sequence shown here is derived from an EMBL/GenBank/DDBJ whole genome shotgun (WGS) entry which is preliminary data.</text>
</comment>
<dbReference type="Proteomes" id="UP000293331">
    <property type="component" value="Unassembled WGS sequence"/>
</dbReference>
<dbReference type="OrthoDB" id="1043373at2"/>
<protein>
    <recommendedName>
        <fullName evidence="4">Alginate lyase domain-containing protein</fullName>
    </recommendedName>
</protein>
<proteinExistence type="predicted"/>
<dbReference type="AlphaFoldDB" id="A0A4Q5LMH8"/>
<evidence type="ECO:0000256" key="3">
    <source>
        <dbReference type="SAM" id="SignalP"/>
    </source>
</evidence>
<feature type="domain" description="Alginate lyase" evidence="4">
    <location>
        <begin position="77"/>
        <end position="287"/>
    </location>
</feature>
<dbReference type="Gene3D" id="1.50.10.100">
    <property type="entry name" value="Chondroitin AC/alginate lyase"/>
    <property type="match status" value="1"/>
</dbReference>
<organism evidence="5 6">
    <name type="scientific">Mucilaginibacter terrigena</name>
    <dbReference type="NCBI Taxonomy" id="2492395"/>
    <lineage>
        <taxon>Bacteria</taxon>
        <taxon>Pseudomonadati</taxon>
        <taxon>Bacteroidota</taxon>
        <taxon>Sphingobacteriia</taxon>
        <taxon>Sphingobacteriales</taxon>
        <taxon>Sphingobacteriaceae</taxon>
        <taxon>Mucilaginibacter</taxon>
    </lineage>
</organism>
<gene>
    <name evidence="5" type="ORF">EWM62_09560</name>
</gene>
<dbReference type="Pfam" id="PF05426">
    <property type="entry name" value="Alginate_lyase"/>
    <property type="match status" value="1"/>
</dbReference>
<dbReference type="EMBL" id="SEWG01000003">
    <property type="protein sequence ID" value="RYU90876.1"/>
    <property type="molecule type" value="Genomic_DNA"/>
</dbReference>
<evidence type="ECO:0000313" key="6">
    <source>
        <dbReference type="Proteomes" id="UP000293331"/>
    </source>
</evidence>
<evidence type="ECO:0000313" key="5">
    <source>
        <dbReference type="EMBL" id="RYU90876.1"/>
    </source>
</evidence>
<evidence type="ECO:0000256" key="1">
    <source>
        <dbReference type="ARBA" id="ARBA00022729"/>
    </source>
</evidence>
<name>A0A4Q5LMH8_9SPHI</name>
<dbReference type="InterPro" id="IPR008397">
    <property type="entry name" value="Alginate_lyase_dom"/>
</dbReference>
<feature type="signal peptide" evidence="3">
    <location>
        <begin position="1"/>
        <end position="19"/>
    </location>
</feature>
<sequence length="363" mass="41278">MKKFFCFLAFIAATISVKAQIASLDKKEVALMRKAISKDTKYQKVFEGYQRTADQSLNETPNPIETILSQGLLAGDPRKTASLKAVEDAGKVYALTLAYKMSEKTKYLAKATEFFIVWAKVNKATDDPINQTKLEDMVTAYDLVRDDIKPDDRDLIDGWLRSIADALVNSKYAKGNRGTAINNWNSHRIKMITLIAYTLHDSKYDSTIVTELEKQLNVNLNPDGTTHDLVERDAFHYQTYDIEPLISACIAIYRATGKNYFTWKTANGATIKNCVDYMTPFMTGEKTHPEFVKSTVPFDKKRAENGEKGYAPGTLFEPKNGIYTFSLAAYFDKGYNKVIRRAMHNDDYLNWRMALNEFTTTKR</sequence>
<dbReference type="GO" id="GO:0016829">
    <property type="term" value="F:lyase activity"/>
    <property type="evidence" value="ECO:0007669"/>
    <property type="project" value="UniProtKB-KW"/>
</dbReference>
<accession>A0A4Q5LMH8</accession>
<reference evidence="5 6" key="1">
    <citation type="submission" date="2019-02" db="EMBL/GenBank/DDBJ databases">
        <title>Bacterial novel species Mucilaginibacter sp. 17JY9-4 isolated from soil.</title>
        <authorList>
            <person name="Jung H.-Y."/>
        </authorList>
    </citation>
    <scope>NUCLEOTIDE SEQUENCE [LARGE SCALE GENOMIC DNA]</scope>
    <source>
        <strain evidence="5 6">17JY9-4</strain>
    </source>
</reference>
<dbReference type="RefSeq" id="WP_129876425.1">
    <property type="nucleotide sequence ID" value="NZ_SEWG01000003.1"/>
</dbReference>
<dbReference type="SUPFAM" id="SSF48230">
    <property type="entry name" value="Chondroitin AC/alginate lyase"/>
    <property type="match status" value="1"/>
</dbReference>
<feature type="chain" id="PRO_5020218819" description="Alginate lyase domain-containing protein" evidence="3">
    <location>
        <begin position="20"/>
        <end position="363"/>
    </location>
</feature>